<dbReference type="PANTHER" id="PTHR33969:SF2">
    <property type="entry name" value="SEGREGATION AND CONDENSATION PROTEIN A"/>
    <property type="match status" value="1"/>
</dbReference>
<keyword evidence="3" id="KW-0132">Cell division</keyword>
<dbReference type="GO" id="GO:0006260">
    <property type="term" value="P:DNA replication"/>
    <property type="evidence" value="ECO:0007669"/>
    <property type="project" value="UniProtKB-UniRule"/>
</dbReference>
<dbReference type="GO" id="GO:0051301">
    <property type="term" value="P:cell division"/>
    <property type="evidence" value="ECO:0007669"/>
    <property type="project" value="UniProtKB-KW"/>
</dbReference>
<dbReference type="InterPro" id="IPR023093">
    <property type="entry name" value="ScpA-like_C"/>
</dbReference>
<evidence type="ECO:0000313" key="4">
    <source>
        <dbReference type="EMBL" id="KGM94113.1"/>
    </source>
</evidence>
<evidence type="ECO:0000256" key="1">
    <source>
        <dbReference type="ARBA" id="ARBA00022829"/>
    </source>
</evidence>
<comment type="function">
    <text evidence="3">Participates in chromosomal partition during cell division. May act via the formation of a condensin-like complex containing Smc and ScpB that pull DNA away from mid-cell into both cell halves.</text>
</comment>
<evidence type="ECO:0000256" key="3">
    <source>
        <dbReference type="HAMAP-Rule" id="MF_01805"/>
    </source>
</evidence>
<dbReference type="RefSeq" id="WP_039256257.1">
    <property type="nucleotide sequence ID" value="NZ_JENJ01000085.1"/>
</dbReference>
<accession>A0A0A0I096</accession>
<dbReference type="NCBIfam" id="NF000994">
    <property type="entry name" value="PRK00104.1-3"/>
    <property type="match status" value="1"/>
</dbReference>
<dbReference type="HAMAP" id="MF_01805">
    <property type="entry name" value="ScpA"/>
    <property type="match status" value="1"/>
</dbReference>
<dbReference type="EMBL" id="JENJ01000085">
    <property type="protein sequence ID" value="KGM94113.1"/>
    <property type="molecule type" value="Genomic_DNA"/>
</dbReference>
<dbReference type="Proteomes" id="UP000030012">
    <property type="component" value="Unassembled WGS sequence"/>
</dbReference>
<reference evidence="4 5" key="1">
    <citation type="submission" date="2014-01" db="EMBL/GenBank/DDBJ databases">
        <title>Plasmidome dynamics in the species complex Clostridium novyi sensu lato converts strains of independent lineages into distinctly different pathogens.</title>
        <authorList>
            <person name="Skarin H."/>
            <person name="Segerman B."/>
        </authorList>
    </citation>
    <scope>NUCLEOTIDE SEQUENCE [LARGE SCALE GENOMIC DNA]</scope>
    <source>
        <strain evidence="4 5">4552</strain>
    </source>
</reference>
<organism evidence="4 5">
    <name type="scientific">Clostridium novyi A str. 4552</name>
    <dbReference type="NCBI Taxonomy" id="1444289"/>
    <lineage>
        <taxon>Bacteria</taxon>
        <taxon>Bacillati</taxon>
        <taxon>Bacillota</taxon>
        <taxon>Clostridia</taxon>
        <taxon>Eubacteriales</taxon>
        <taxon>Clostridiaceae</taxon>
        <taxon>Clostridium</taxon>
    </lineage>
</organism>
<comment type="caution">
    <text evidence="4">The sequence shown here is derived from an EMBL/GenBank/DDBJ whole genome shotgun (WGS) entry which is preliminary data.</text>
</comment>
<evidence type="ECO:0000256" key="2">
    <source>
        <dbReference type="ARBA" id="ARBA00044777"/>
    </source>
</evidence>
<proteinExistence type="inferred from homology"/>
<keyword evidence="1 3" id="KW-0159">Chromosome partition</keyword>
<dbReference type="AlphaFoldDB" id="A0A0A0I096"/>
<keyword evidence="3" id="KW-0131">Cell cycle</keyword>
<comment type="subunit">
    <text evidence="3">Component of a cohesin-like complex composed of ScpA, ScpB and the Smc homodimer, in which ScpA and ScpB bind to the head domain of Smc. The presence of the three proteins is required for the association of the complex with DNA.</text>
</comment>
<dbReference type="OrthoDB" id="9811016at2"/>
<evidence type="ECO:0000313" key="5">
    <source>
        <dbReference type="Proteomes" id="UP000030012"/>
    </source>
</evidence>
<sequence length="250" mass="29223">MSLNIKIENFEGPFDLLLHLIKKNEMDIYDIKIYEITTQYLNYINNMKELDLEVTSEFIVIAATLLEIKSKMLLPKQIVEENEEEEEDPRQELINKLLEYKKFKQVADYLMNREATVGFMYSKKPEIIEDIHKDDNVDILKDVTILKLFNIYNDLINTYKNKMNTESAIPKEIVLDKFKIEDKMVEISEKLKNGSTIGFSKLVNSCEDKIEAIVTFLALLELIKLRVISAIQESNFQEIYLEGVKSYDGQ</sequence>
<dbReference type="Gene3D" id="6.10.250.2410">
    <property type="match status" value="1"/>
</dbReference>
<dbReference type="InterPro" id="IPR003768">
    <property type="entry name" value="ScpA"/>
</dbReference>
<name>A0A0A0I096_CLONO</name>
<protein>
    <recommendedName>
        <fullName evidence="2 3">Segregation and condensation protein A</fullName>
    </recommendedName>
</protein>
<dbReference type="GO" id="GO:0005737">
    <property type="term" value="C:cytoplasm"/>
    <property type="evidence" value="ECO:0007669"/>
    <property type="project" value="UniProtKB-SubCell"/>
</dbReference>
<comment type="similarity">
    <text evidence="3">Belongs to the ScpA family.</text>
</comment>
<comment type="subcellular location">
    <subcellularLocation>
        <location evidence="3">Cytoplasm</location>
    </subcellularLocation>
    <text evidence="3">Associated with two foci at the outer edges of the nucleoid region in young cells, and at four foci within both cell halves in older cells.</text>
</comment>
<dbReference type="PANTHER" id="PTHR33969">
    <property type="entry name" value="SEGREGATION AND CONDENSATION PROTEIN A"/>
    <property type="match status" value="1"/>
</dbReference>
<keyword evidence="3" id="KW-0963">Cytoplasm</keyword>
<dbReference type="Pfam" id="PF02616">
    <property type="entry name" value="SMC_ScpA"/>
    <property type="match status" value="1"/>
</dbReference>
<dbReference type="Gene3D" id="1.10.10.580">
    <property type="entry name" value="Structural maintenance of chromosome 1. Chain E"/>
    <property type="match status" value="1"/>
</dbReference>
<gene>
    <name evidence="3" type="primary">scpA</name>
    <name evidence="4" type="ORF">Z968_12145</name>
</gene>
<dbReference type="GO" id="GO:0007059">
    <property type="term" value="P:chromosome segregation"/>
    <property type="evidence" value="ECO:0007669"/>
    <property type="project" value="UniProtKB-UniRule"/>
</dbReference>